<dbReference type="InterPro" id="IPR011993">
    <property type="entry name" value="PH-like_dom_sf"/>
</dbReference>
<keyword evidence="5" id="KW-1185">Reference proteome</keyword>
<dbReference type="SUPFAM" id="SSF50729">
    <property type="entry name" value="PH domain-like"/>
    <property type="match status" value="1"/>
</dbReference>
<dbReference type="InterPro" id="IPR000697">
    <property type="entry name" value="WH1/EVH1_dom"/>
</dbReference>
<feature type="region of interest" description="Disordered" evidence="2">
    <location>
        <begin position="124"/>
        <end position="154"/>
    </location>
</feature>
<reference evidence="4 5" key="1">
    <citation type="journal article" date="2016" name="Proc. Natl. Acad. Sci. U.S.A.">
        <title>Comparative genomics of biotechnologically important yeasts.</title>
        <authorList>
            <person name="Riley R."/>
            <person name="Haridas S."/>
            <person name="Wolfe K.H."/>
            <person name="Lopes M.R."/>
            <person name="Hittinger C.T."/>
            <person name="Goeker M."/>
            <person name="Salamov A.A."/>
            <person name="Wisecaver J.H."/>
            <person name="Long T.M."/>
            <person name="Calvey C.H."/>
            <person name="Aerts A.L."/>
            <person name="Barry K.W."/>
            <person name="Choi C."/>
            <person name="Clum A."/>
            <person name="Coughlan A.Y."/>
            <person name="Deshpande S."/>
            <person name="Douglass A.P."/>
            <person name="Hanson S.J."/>
            <person name="Klenk H.-P."/>
            <person name="LaButti K.M."/>
            <person name="Lapidus A."/>
            <person name="Lindquist E.A."/>
            <person name="Lipzen A.M."/>
            <person name="Meier-Kolthoff J.P."/>
            <person name="Ohm R.A."/>
            <person name="Otillar R.P."/>
            <person name="Pangilinan J.L."/>
            <person name="Peng Y."/>
            <person name="Rokas A."/>
            <person name="Rosa C.A."/>
            <person name="Scheuner C."/>
            <person name="Sibirny A.A."/>
            <person name="Slot J.C."/>
            <person name="Stielow J.B."/>
            <person name="Sun H."/>
            <person name="Kurtzman C.P."/>
            <person name="Blackwell M."/>
            <person name="Grigoriev I.V."/>
            <person name="Jeffries T.W."/>
        </authorList>
    </citation>
    <scope>NUCLEOTIDE SEQUENCE [LARGE SCALE GENOMIC DNA]</scope>
    <source>
        <strain evidence="5">ATCC 58044 / CBS 1984 / NCYC 433 / NRRL Y-366-8</strain>
    </source>
</reference>
<dbReference type="AlphaFoldDB" id="A0A1E3P7K8"/>
<evidence type="ECO:0000313" key="5">
    <source>
        <dbReference type="Proteomes" id="UP000094112"/>
    </source>
</evidence>
<feature type="domain" description="WH1" evidence="3">
    <location>
        <begin position="15"/>
        <end position="126"/>
    </location>
</feature>
<dbReference type="STRING" id="683960.A0A1E3P7K8"/>
<dbReference type="EMBL" id="KV454209">
    <property type="protein sequence ID" value="ODQ60912.1"/>
    <property type="molecule type" value="Genomic_DNA"/>
</dbReference>
<dbReference type="OrthoDB" id="8963340at2759"/>
<feature type="non-terminal residue" evidence="4">
    <location>
        <position position="154"/>
    </location>
</feature>
<evidence type="ECO:0000256" key="1">
    <source>
        <dbReference type="ARBA" id="ARBA00022553"/>
    </source>
</evidence>
<keyword evidence="1" id="KW-0597">Phosphoprotein</keyword>
<organism evidence="4 5">
    <name type="scientific">Wickerhamomyces anomalus (strain ATCC 58044 / CBS 1984 / NCYC 433 / NRRL Y-366-8)</name>
    <name type="common">Yeast</name>
    <name type="synonym">Hansenula anomala</name>
    <dbReference type="NCBI Taxonomy" id="683960"/>
    <lineage>
        <taxon>Eukaryota</taxon>
        <taxon>Fungi</taxon>
        <taxon>Dikarya</taxon>
        <taxon>Ascomycota</taxon>
        <taxon>Saccharomycotina</taxon>
        <taxon>Saccharomycetes</taxon>
        <taxon>Phaffomycetales</taxon>
        <taxon>Wickerhamomycetaceae</taxon>
        <taxon>Wickerhamomyces</taxon>
    </lineage>
</organism>
<dbReference type="Gene3D" id="2.30.29.30">
    <property type="entry name" value="Pleckstrin-homology domain (PH domain)/Phosphotyrosine-binding domain (PTB)"/>
    <property type="match status" value="1"/>
</dbReference>
<evidence type="ECO:0000313" key="4">
    <source>
        <dbReference type="EMBL" id="ODQ60912.1"/>
    </source>
</evidence>
<dbReference type="FunFam" id="2.30.29.30:FF:000281">
    <property type="entry name" value="Actin associated protein"/>
    <property type="match status" value="1"/>
</dbReference>
<dbReference type="RefSeq" id="XP_019040119.1">
    <property type="nucleotide sequence ID" value="XM_019181616.1"/>
</dbReference>
<dbReference type="CDD" id="cd01205">
    <property type="entry name" value="EVH1_WASP-like"/>
    <property type="match status" value="1"/>
</dbReference>
<accession>A0A1E3P7K8</accession>
<evidence type="ECO:0000259" key="3">
    <source>
        <dbReference type="PROSITE" id="PS50229"/>
    </source>
</evidence>
<dbReference type="GO" id="GO:0030479">
    <property type="term" value="C:actin cortical patch"/>
    <property type="evidence" value="ECO:0007669"/>
    <property type="project" value="UniProtKB-ARBA"/>
</dbReference>
<protein>
    <recommendedName>
        <fullName evidence="3">WH1 domain-containing protein</fullName>
    </recommendedName>
</protein>
<dbReference type="GO" id="GO:0045010">
    <property type="term" value="P:actin nucleation"/>
    <property type="evidence" value="ECO:0007669"/>
    <property type="project" value="UniProtKB-ARBA"/>
</dbReference>
<dbReference type="Pfam" id="PF00568">
    <property type="entry name" value="WH1"/>
    <property type="match status" value="1"/>
</dbReference>
<dbReference type="GO" id="GO:0071933">
    <property type="term" value="F:Arp2/3 complex binding"/>
    <property type="evidence" value="ECO:0007669"/>
    <property type="project" value="UniProtKB-ARBA"/>
</dbReference>
<dbReference type="Proteomes" id="UP000094112">
    <property type="component" value="Unassembled WGS sequence"/>
</dbReference>
<proteinExistence type="predicted"/>
<dbReference type="PROSITE" id="PS50229">
    <property type="entry name" value="WH1"/>
    <property type="match status" value="1"/>
</dbReference>
<name>A0A1E3P7K8_WICAA</name>
<evidence type="ECO:0000256" key="2">
    <source>
        <dbReference type="SAM" id="MobiDB-lite"/>
    </source>
</evidence>
<gene>
    <name evidence="4" type="ORF">WICANDRAFT_29494</name>
</gene>
<dbReference type="SMART" id="SM00461">
    <property type="entry name" value="WH1"/>
    <property type="match status" value="1"/>
</dbReference>
<dbReference type="GO" id="GO:0003779">
    <property type="term" value="F:actin binding"/>
    <property type="evidence" value="ECO:0007669"/>
    <property type="project" value="UniProtKB-ARBA"/>
</dbReference>
<dbReference type="GeneID" id="30198862"/>
<dbReference type="InterPro" id="IPR033927">
    <property type="entry name" value="WASPfam_EVH1"/>
</dbReference>
<sequence length="154" mass="17460">MTLISADKEKVKRVVPKGSNKVIDATVARLYIAYPDTNEWTYTGLSGAIILVDDLVGHTFFLKLVDINGHRGVLWDQELYLDFQYNQDRSFFHTFETEDCLAGLLFDDTSDASHFFKRVTSREKHGSKKTVQNKNAIALQRKPEAPRAPGPRGE</sequence>